<sequence>MKTVSVLPSFLLPYFQYTLSAIWQVVKEQLGLTEGTNRAPFLLTKDGIIFYVRRFYRNLSSLHSFFARRWRIIGPIVKKEKERASWWIRTLEKHGLDSVIRDMWEDGFRHPFAN</sequence>
<evidence type="ECO:0000313" key="2">
    <source>
        <dbReference type="Proteomes" id="UP000773850"/>
    </source>
</evidence>
<evidence type="ECO:0000313" key="1">
    <source>
        <dbReference type="EMBL" id="KAF6510332.1"/>
    </source>
</evidence>
<evidence type="ECO:0008006" key="3">
    <source>
        <dbReference type="Google" id="ProtNLM"/>
    </source>
</evidence>
<comment type="caution">
    <text evidence="1">The sequence shown here is derived from an EMBL/GenBank/DDBJ whole genome shotgun (WGS) entry which is preliminary data.</text>
</comment>
<dbReference type="Proteomes" id="UP000773850">
    <property type="component" value="Unassembled WGS sequence"/>
</dbReference>
<dbReference type="EMBL" id="LUCS01000028">
    <property type="protein sequence ID" value="KAF6510332.1"/>
    <property type="molecule type" value="Genomic_DNA"/>
</dbReference>
<accession>A0ABQ7HDT1</accession>
<name>A0ABQ7HDT1_GEOSE</name>
<keyword evidence="2" id="KW-1185">Reference proteome</keyword>
<reference evidence="1 2" key="1">
    <citation type="submission" date="2016-03" db="EMBL/GenBank/DDBJ databases">
        <title>Spore heat resistance.</title>
        <authorList>
            <person name="Boekhorst J."/>
            <person name="Berendsen E.M."/>
            <person name="Wells-Bennik M.H."/>
            <person name="Kuipers O.P."/>
        </authorList>
    </citation>
    <scope>NUCLEOTIDE SEQUENCE [LARGE SCALE GENOMIC DNA]</scope>
    <source>
        <strain evidence="1 2">GS8</strain>
    </source>
</reference>
<proteinExistence type="predicted"/>
<protein>
    <recommendedName>
        <fullName evidence="3">Transposase</fullName>
    </recommendedName>
</protein>
<gene>
    <name evidence="1" type="ORF">GS8_2489</name>
</gene>
<organism evidence="1 2">
    <name type="scientific">Geobacillus stearothermophilus</name>
    <name type="common">Bacillus stearothermophilus</name>
    <dbReference type="NCBI Taxonomy" id="1422"/>
    <lineage>
        <taxon>Bacteria</taxon>
        <taxon>Bacillati</taxon>
        <taxon>Bacillota</taxon>
        <taxon>Bacilli</taxon>
        <taxon>Bacillales</taxon>
        <taxon>Anoxybacillaceae</taxon>
        <taxon>Geobacillus</taxon>
    </lineage>
</organism>